<feature type="domain" description="PA14" evidence="2">
    <location>
        <begin position="746"/>
        <end position="878"/>
    </location>
</feature>
<evidence type="ECO:0000256" key="1">
    <source>
        <dbReference type="SAM" id="SignalP"/>
    </source>
</evidence>
<evidence type="ECO:0000259" key="2">
    <source>
        <dbReference type="PROSITE" id="PS51820"/>
    </source>
</evidence>
<dbReference type="Pfam" id="PF07691">
    <property type="entry name" value="PA14"/>
    <property type="match status" value="1"/>
</dbReference>
<keyword evidence="4" id="KW-1185">Reference proteome</keyword>
<keyword evidence="1" id="KW-0732">Signal</keyword>
<reference evidence="3 4" key="1">
    <citation type="submission" date="2021-06" db="EMBL/GenBank/DDBJ databases">
        <authorList>
            <person name="Criscuolo A."/>
        </authorList>
    </citation>
    <scope>NUCLEOTIDE SEQUENCE [LARGE SCALE GENOMIC DNA]</scope>
    <source>
        <strain evidence="4">CIP 111802</strain>
    </source>
</reference>
<gene>
    <name evidence="3" type="ORF">PAECIP111802_01862</name>
</gene>
<evidence type="ECO:0000313" key="4">
    <source>
        <dbReference type="Proteomes" id="UP000730618"/>
    </source>
</evidence>
<dbReference type="PROSITE" id="PS51820">
    <property type="entry name" value="PA14"/>
    <property type="match status" value="1"/>
</dbReference>
<feature type="signal peptide" evidence="1">
    <location>
        <begin position="1"/>
        <end position="21"/>
    </location>
</feature>
<name>A0ABM8VEW6_9BACL</name>
<dbReference type="Proteomes" id="UP000730618">
    <property type="component" value="Unassembled WGS sequence"/>
</dbReference>
<dbReference type="RefSeq" id="WP_218098194.1">
    <property type="nucleotide sequence ID" value="NZ_CAJVCE010000004.1"/>
</dbReference>
<protein>
    <recommendedName>
        <fullName evidence="2">PA14 domain-containing protein</fullName>
    </recommendedName>
</protein>
<comment type="caution">
    <text evidence="3">The sequence shown here is derived from an EMBL/GenBank/DDBJ whole genome shotgun (WGS) entry which is preliminary data.</text>
</comment>
<dbReference type="InterPro" id="IPR011658">
    <property type="entry name" value="PA14_dom"/>
</dbReference>
<sequence length="933" mass="104590">MKRFVPLVLTFALLASTCITGIGLFRDGTAATVSAAPLERPYTDWRQQEIQFGTRSFYSAPWRAYMDTWDSGRFLETLGINFNVTAQEADATAKVLADSGIRSARVEFNWGNLSFDDETQFIPQQGQNLTKILTALRDNNIRPLLLLNANSGGPAPYKQFMLKLSRSAKAGDREIYLESTEGIRPGYTGLIGMAYQTMYPIITWVDPATGRCELSAPLPKDIPMGAVTLVQLKYQPISGTTFADGTVNPAAEETLKGWMNYVKTVTDFAKKVLGTANAPDAGFDLEVWNEWTFGSQFLDINNYYNPPLTFATQLSYTEGNQTITGYEVLLPKTAQYVAQPENKLPGVRVISGFSNQRPWENGKMMWTGQAGFSRHPYTGYAHVNETTYPKNVTYNATGTIDQEHYVPDHVIYFPERWFYAYQTEFVVRDIQPFPGPWSDHYRYSNPGNGKPAEVWMSETNLNRLNFAQDLMAAAKVDAKNENLIRVMHQMGMKALLRMFTFYSHKGIKTAEIFAAKGGDLSYGVLPDAFFEELKKSNYILTPAVREKVGPGLATLSNAVRLMKTGTAIDLPRPLKVESLNEPEPRLVFKGDGTAEHPDVYHRDDFAVLPFQLDSNKFAVGYYDITRDMTYTWDSTKDILDSTRYDMPPETFEMTLSNVRGTNAKVYAYDPVTDKNVPVQLVRSTTTTLTVQVETMDYPRFLMIEEAGKGPLITRPKLVKTPTEAVFSFIPNVSGKVSISWGPYPVRSTGTFKEESFPHNEFTKAPLSTRDVQLIDFSKASGEIAPRKGSWRWTGTIVPKYSEDYTFLIETDGCKMELYIDGTNIVKACGQPTKGTISLKAGKSYDLILKYTNDYATPHNVSLYWASASQPRELVAPDSKGKNQLKANVQGNLAGVLTLPNLKNGEGVKMEFESEGIIIRYPQWNYDVQGVLWP</sequence>
<accession>A0ABM8VEW6</accession>
<dbReference type="SMART" id="SM00758">
    <property type="entry name" value="PA14"/>
    <property type="match status" value="1"/>
</dbReference>
<dbReference type="EMBL" id="CAJVCE010000004">
    <property type="protein sequence ID" value="CAG7632606.1"/>
    <property type="molecule type" value="Genomic_DNA"/>
</dbReference>
<dbReference type="InterPro" id="IPR037524">
    <property type="entry name" value="PA14/GLEYA"/>
</dbReference>
<organism evidence="3 4">
    <name type="scientific">Paenibacillus allorhizosphaerae</name>
    <dbReference type="NCBI Taxonomy" id="2849866"/>
    <lineage>
        <taxon>Bacteria</taxon>
        <taxon>Bacillati</taxon>
        <taxon>Bacillota</taxon>
        <taxon>Bacilli</taxon>
        <taxon>Bacillales</taxon>
        <taxon>Paenibacillaceae</taxon>
        <taxon>Paenibacillus</taxon>
    </lineage>
</organism>
<evidence type="ECO:0000313" key="3">
    <source>
        <dbReference type="EMBL" id="CAG7632606.1"/>
    </source>
</evidence>
<feature type="chain" id="PRO_5046297020" description="PA14 domain-containing protein" evidence="1">
    <location>
        <begin position="22"/>
        <end position="933"/>
    </location>
</feature>
<proteinExistence type="predicted"/>